<dbReference type="RefSeq" id="WP_379768375.1">
    <property type="nucleotide sequence ID" value="NZ_JBHSXI010000012.1"/>
</dbReference>
<name>A0ABD5UNU7_9EURY</name>
<evidence type="ECO:0000313" key="2">
    <source>
        <dbReference type="Proteomes" id="UP001596333"/>
    </source>
</evidence>
<organism evidence="1 2">
    <name type="scientific">Halorubrum trueperi</name>
    <dbReference type="NCBI Taxonomy" id="2004704"/>
    <lineage>
        <taxon>Archaea</taxon>
        <taxon>Methanobacteriati</taxon>
        <taxon>Methanobacteriota</taxon>
        <taxon>Stenosarchaea group</taxon>
        <taxon>Halobacteria</taxon>
        <taxon>Halobacteriales</taxon>
        <taxon>Haloferacaceae</taxon>
        <taxon>Halorubrum</taxon>
    </lineage>
</organism>
<dbReference type="EMBL" id="JBHSXI010000012">
    <property type="protein sequence ID" value="MFC6889504.1"/>
    <property type="molecule type" value="Genomic_DNA"/>
</dbReference>
<reference evidence="1 2" key="1">
    <citation type="journal article" date="2019" name="Int. J. Syst. Evol. Microbiol.">
        <title>The Global Catalogue of Microorganisms (GCM) 10K type strain sequencing project: providing services to taxonomists for standard genome sequencing and annotation.</title>
        <authorList>
            <consortium name="The Broad Institute Genomics Platform"/>
            <consortium name="The Broad Institute Genome Sequencing Center for Infectious Disease"/>
            <person name="Wu L."/>
            <person name="Ma J."/>
        </authorList>
    </citation>
    <scope>NUCLEOTIDE SEQUENCE [LARGE SCALE GENOMIC DNA]</scope>
    <source>
        <strain evidence="1 2">Y73</strain>
    </source>
</reference>
<comment type="caution">
    <text evidence="1">The sequence shown here is derived from an EMBL/GenBank/DDBJ whole genome shotgun (WGS) entry which is preliminary data.</text>
</comment>
<dbReference type="SUPFAM" id="SSF54909">
    <property type="entry name" value="Dimeric alpha+beta barrel"/>
    <property type="match status" value="1"/>
</dbReference>
<gene>
    <name evidence="1" type="ORF">ACFQEY_10815</name>
</gene>
<dbReference type="Pfam" id="PF07237">
    <property type="entry name" value="DUF1428"/>
    <property type="match status" value="1"/>
</dbReference>
<accession>A0ABD5UNU7</accession>
<keyword evidence="2" id="KW-1185">Reference proteome</keyword>
<protein>
    <submittedName>
        <fullName evidence="1">DUF1428 domain-containing protein</fullName>
    </submittedName>
</protein>
<dbReference type="InterPro" id="IPR009874">
    <property type="entry name" value="DUF1428"/>
</dbReference>
<sequence>MSQYVDGYVLPVPNDKIDEYREMAAEAGKSWIAHGALQYFECLGDDLEPDMGDVEMETFPDLVAADQDETVIFAFIVYESRKRRDEVNAAVMEEMESMEGADEIEMPFDVARMAYGGFEALVEYREDPSDEEPLGTSS</sequence>
<proteinExistence type="predicted"/>
<dbReference type="InterPro" id="IPR011008">
    <property type="entry name" value="Dimeric_a/b-barrel"/>
</dbReference>
<dbReference type="PIRSF" id="PIRSF007028">
    <property type="entry name" value="UCP007028"/>
    <property type="match status" value="1"/>
</dbReference>
<evidence type="ECO:0000313" key="1">
    <source>
        <dbReference type="EMBL" id="MFC6889504.1"/>
    </source>
</evidence>
<dbReference type="Proteomes" id="UP001596333">
    <property type="component" value="Unassembled WGS sequence"/>
</dbReference>
<dbReference type="Gene3D" id="3.30.70.100">
    <property type="match status" value="1"/>
</dbReference>
<dbReference type="AlphaFoldDB" id="A0ABD5UNU7"/>